<feature type="compositionally biased region" description="Basic and acidic residues" evidence="1">
    <location>
        <begin position="58"/>
        <end position="72"/>
    </location>
</feature>
<feature type="non-terminal residue" evidence="2">
    <location>
        <position position="83"/>
    </location>
</feature>
<feature type="non-terminal residue" evidence="2">
    <location>
        <position position="1"/>
    </location>
</feature>
<sequence>HLRRPAHRDRPVVRHARGAHARGADRAARPPALSTAGQRRLREGLVRRSGRRGPAAVREPRPGEQRRADPRGRSPGARAAQAL</sequence>
<proteinExistence type="predicted"/>
<reference evidence="2" key="1">
    <citation type="submission" date="2020-02" db="EMBL/GenBank/DDBJ databases">
        <authorList>
            <person name="Meier V. D."/>
        </authorList>
    </citation>
    <scope>NUCLEOTIDE SEQUENCE</scope>
    <source>
        <strain evidence="2">AVDCRST_MAG40</strain>
    </source>
</reference>
<accession>A0A6J4KIF3</accession>
<feature type="region of interest" description="Disordered" evidence="1">
    <location>
        <begin position="1"/>
        <end position="83"/>
    </location>
</feature>
<dbReference type="AlphaFoldDB" id="A0A6J4KIF3"/>
<name>A0A6J4KIF3_9BACT</name>
<evidence type="ECO:0000313" key="2">
    <source>
        <dbReference type="EMBL" id="CAA9307079.1"/>
    </source>
</evidence>
<feature type="compositionally biased region" description="Basic residues" evidence="1">
    <location>
        <begin position="1"/>
        <end position="20"/>
    </location>
</feature>
<dbReference type="EMBL" id="CADCTX010000213">
    <property type="protein sequence ID" value="CAA9307079.1"/>
    <property type="molecule type" value="Genomic_DNA"/>
</dbReference>
<evidence type="ECO:0000256" key="1">
    <source>
        <dbReference type="SAM" id="MobiDB-lite"/>
    </source>
</evidence>
<organism evidence="2">
    <name type="scientific">uncultured Gemmatimonadaceae bacterium</name>
    <dbReference type="NCBI Taxonomy" id="246130"/>
    <lineage>
        <taxon>Bacteria</taxon>
        <taxon>Pseudomonadati</taxon>
        <taxon>Gemmatimonadota</taxon>
        <taxon>Gemmatimonadia</taxon>
        <taxon>Gemmatimonadales</taxon>
        <taxon>Gemmatimonadaceae</taxon>
        <taxon>environmental samples</taxon>
    </lineage>
</organism>
<gene>
    <name evidence="2" type="ORF">AVDCRST_MAG40-745</name>
</gene>
<protein>
    <submittedName>
        <fullName evidence="2">Uncharacterized protein</fullName>
    </submittedName>
</protein>